<evidence type="ECO:0000313" key="4">
    <source>
        <dbReference type="EMBL" id="MFC6869274.1"/>
    </source>
</evidence>
<proteinExistence type="inferred from homology"/>
<dbReference type="InterPro" id="IPR050882">
    <property type="entry name" value="Prepilin_peptidase/N-MTase"/>
</dbReference>
<keyword evidence="2" id="KW-0472">Membrane</keyword>
<feature type="transmembrane region" description="Helical" evidence="2">
    <location>
        <begin position="95"/>
        <end position="113"/>
    </location>
</feature>
<dbReference type="PANTHER" id="PTHR30487">
    <property type="entry name" value="TYPE 4 PREPILIN-LIKE PROTEINS LEADER PEPTIDE-PROCESSING ENZYME"/>
    <property type="match status" value="1"/>
</dbReference>
<dbReference type="RefSeq" id="WP_345390007.1">
    <property type="nucleotide sequence ID" value="NZ_BAABLA010000003.1"/>
</dbReference>
<organism evidence="4 5">
    <name type="scientific">Haloechinothrix salitolerans</name>
    <dbReference type="NCBI Taxonomy" id="926830"/>
    <lineage>
        <taxon>Bacteria</taxon>
        <taxon>Bacillati</taxon>
        <taxon>Actinomycetota</taxon>
        <taxon>Actinomycetes</taxon>
        <taxon>Pseudonocardiales</taxon>
        <taxon>Pseudonocardiaceae</taxon>
        <taxon>Haloechinothrix</taxon>
    </lineage>
</organism>
<feature type="transmembrane region" description="Helical" evidence="2">
    <location>
        <begin position="149"/>
        <end position="168"/>
    </location>
</feature>
<protein>
    <submittedName>
        <fullName evidence="4">Prepilin peptidase</fullName>
        <ecNumber evidence="4">3.4.23.-</ecNumber>
    </submittedName>
</protein>
<keyword evidence="2" id="KW-0812">Transmembrane</keyword>
<dbReference type="Gene3D" id="1.20.120.1220">
    <property type="match status" value="1"/>
</dbReference>
<evidence type="ECO:0000256" key="2">
    <source>
        <dbReference type="SAM" id="Phobius"/>
    </source>
</evidence>
<accession>A0ABW2C365</accession>
<dbReference type="GO" id="GO:0016787">
    <property type="term" value="F:hydrolase activity"/>
    <property type="evidence" value="ECO:0007669"/>
    <property type="project" value="UniProtKB-KW"/>
</dbReference>
<dbReference type="Proteomes" id="UP001596337">
    <property type="component" value="Unassembled WGS sequence"/>
</dbReference>
<dbReference type="EC" id="3.4.23.-" evidence="4"/>
<evidence type="ECO:0000313" key="5">
    <source>
        <dbReference type="Proteomes" id="UP001596337"/>
    </source>
</evidence>
<keyword evidence="5" id="KW-1185">Reference proteome</keyword>
<dbReference type="InterPro" id="IPR000045">
    <property type="entry name" value="Prepilin_IV_endopep_pep"/>
</dbReference>
<gene>
    <name evidence="4" type="ORF">ACFQGD_19205</name>
</gene>
<name>A0ABW2C365_9PSEU</name>
<dbReference type="EMBL" id="JBHSXX010000001">
    <property type="protein sequence ID" value="MFC6869274.1"/>
    <property type="molecule type" value="Genomic_DNA"/>
</dbReference>
<evidence type="ECO:0000256" key="1">
    <source>
        <dbReference type="ARBA" id="ARBA00005801"/>
    </source>
</evidence>
<keyword evidence="4" id="KW-0378">Hydrolase</keyword>
<feature type="transmembrane region" description="Helical" evidence="2">
    <location>
        <begin position="188"/>
        <end position="212"/>
    </location>
</feature>
<sequence length="240" mass="24951">MNATWAAAGVLLGVLLAPVLRGLVIRHAVPSGEPLRDTCPGCQQRLPRWRGFRWLSTRCPSCRASLTTPLLLELATAVVLALVLGRFAGQWDAAAFAFLSVLGVALAAIDARVQRLPDRLTLPSYPAAIALFTVAAVANADMAALGRALLGGLALAASFYLLACLRPGELGLGDVKLAGLLGMAFGWLGWPVLALGTAAGFVLFGLTSIGLLITRRVTLSSQLAFGPFLLVGALLSVVAL</sequence>
<comment type="caution">
    <text evidence="4">The sequence shown here is derived from an EMBL/GenBank/DDBJ whole genome shotgun (WGS) entry which is preliminary data.</text>
</comment>
<feature type="transmembrane region" description="Helical" evidence="2">
    <location>
        <begin position="219"/>
        <end position="239"/>
    </location>
</feature>
<dbReference type="PANTHER" id="PTHR30487:SF0">
    <property type="entry name" value="PREPILIN LEADER PEPTIDASE_N-METHYLTRANSFERASE-RELATED"/>
    <property type="match status" value="1"/>
</dbReference>
<evidence type="ECO:0000259" key="3">
    <source>
        <dbReference type="Pfam" id="PF01478"/>
    </source>
</evidence>
<keyword evidence="2" id="KW-1133">Transmembrane helix</keyword>
<reference evidence="5" key="1">
    <citation type="journal article" date="2019" name="Int. J. Syst. Evol. Microbiol.">
        <title>The Global Catalogue of Microorganisms (GCM) 10K type strain sequencing project: providing services to taxonomists for standard genome sequencing and annotation.</title>
        <authorList>
            <consortium name="The Broad Institute Genomics Platform"/>
            <consortium name="The Broad Institute Genome Sequencing Center for Infectious Disease"/>
            <person name="Wu L."/>
            <person name="Ma J."/>
        </authorList>
    </citation>
    <scope>NUCLEOTIDE SEQUENCE [LARGE SCALE GENOMIC DNA]</scope>
    <source>
        <strain evidence="5">KCTC 32255</strain>
    </source>
</reference>
<dbReference type="Pfam" id="PF01478">
    <property type="entry name" value="Peptidase_A24"/>
    <property type="match status" value="1"/>
</dbReference>
<comment type="similarity">
    <text evidence="1">Belongs to the peptidase A24 family.</text>
</comment>
<feature type="domain" description="Prepilin type IV endopeptidase peptidase" evidence="3">
    <location>
        <begin position="98"/>
        <end position="203"/>
    </location>
</feature>